<dbReference type="GO" id="GO:0000139">
    <property type="term" value="C:Golgi membrane"/>
    <property type="evidence" value="ECO:0007669"/>
    <property type="project" value="UniProtKB-SubCell"/>
</dbReference>
<evidence type="ECO:0000256" key="2">
    <source>
        <dbReference type="ARBA" id="ARBA00008160"/>
    </source>
</evidence>
<feature type="compositionally biased region" description="Gly residues" evidence="9">
    <location>
        <begin position="129"/>
        <end position="153"/>
    </location>
</feature>
<evidence type="ECO:0000256" key="10">
    <source>
        <dbReference type="SAM" id="Phobius"/>
    </source>
</evidence>
<dbReference type="GO" id="GO:0034067">
    <property type="term" value="P:protein localization to Golgi apparatus"/>
    <property type="evidence" value="ECO:0007669"/>
    <property type="project" value="TreeGrafter"/>
</dbReference>
<name>A0A2V0PLH8_9CHLO</name>
<evidence type="ECO:0000256" key="3">
    <source>
        <dbReference type="ARBA" id="ARBA00022448"/>
    </source>
</evidence>
<comment type="subcellular location">
    <subcellularLocation>
        <location evidence="1">Golgi apparatus membrane</location>
        <topology evidence="1">Multi-pass membrane protein</topology>
    </subcellularLocation>
</comment>
<gene>
    <name evidence="11" type="ORF">Rsub_13421</name>
</gene>
<dbReference type="STRING" id="307507.A0A2V0PLH8"/>
<reference evidence="11 12" key="1">
    <citation type="journal article" date="2018" name="Sci. Rep.">
        <title>Raphidocelis subcapitata (=Pseudokirchneriella subcapitata) provides an insight into genome evolution and environmental adaptations in the Sphaeropleales.</title>
        <authorList>
            <person name="Suzuki S."/>
            <person name="Yamaguchi H."/>
            <person name="Nakajima N."/>
            <person name="Kawachi M."/>
        </authorList>
    </citation>
    <scope>NUCLEOTIDE SEQUENCE [LARGE SCALE GENOMIC DNA]</scope>
    <source>
        <strain evidence="11 12">NIES-35</strain>
    </source>
</reference>
<evidence type="ECO:0000256" key="7">
    <source>
        <dbReference type="ARBA" id="ARBA00023034"/>
    </source>
</evidence>
<keyword evidence="4 10" id="KW-0812">Transmembrane</keyword>
<accession>A0A2V0PLH8</accession>
<keyword evidence="7" id="KW-0333">Golgi apparatus</keyword>
<dbReference type="InterPro" id="IPR019185">
    <property type="entry name" value="Integral_membrane_SYS1-rel"/>
</dbReference>
<keyword evidence="6 10" id="KW-1133">Transmembrane helix</keyword>
<evidence type="ECO:0000256" key="8">
    <source>
        <dbReference type="ARBA" id="ARBA00023136"/>
    </source>
</evidence>
<dbReference type="AlphaFoldDB" id="A0A2V0PLH8"/>
<dbReference type="PANTHER" id="PTHR12952">
    <property type="entry name" value="SYS1"/>
    <property type="match status" value="1"/>
</dbReference>
<dbReference type="Proteomes" id="UP000247498">
    <property type="component" value="Unassembled WGS sequence"/>
</dbReference>
<protein>
    <submittedName>
        <fullName evidence="11">Uncharacterized protein</fullName>
    </submittedName>
</protein>
<comment type="caution">
    <text evidence="11">The sequence shown here is derived from an EMBL/GenBank/DDBJ whole genome shotgun (WGS) entry which is preliminary data.</text>
</comment>
<keyword evidence="12" id="KW-1185">Reference proteome</keyword>
<dbReference type="GO" id="GO:0005802">
    <property type="term" value="C:trans-Golgi network"/>
    <property type="evidence" value="ECO:0007669"/>
    <property type="project" value="TreeGrafter"/>
</dbReference>
<evidence type="ECO:0000256" key="9">
    <source>
        <dbReference type="SAM" id="MobiDB-lite"/>
    </source>
</evidence>
<dbReference type="InParanoid" id="A0A2V0PLH8"/>
<feature type="compositionally biased region" description="Low complexity" evidence="9">
    <location>
        <begin position="154"/>
        <end position="174"/>
    </location>
</feature>
<dbReference type="Pfam" id="PF09801">
    <property type="entry name" value="SYS1"/>
    <property type="match status" value="1"/>
</dbReference>
<feature type="transmembrane region" description="Helical" evidence="10">
    <location>
        <begin position="12"/>
        <end position="32"/>
    </location>
</feature>
<dbReference type="GO" id="GO:0006895">
    <property type="term" value="P:Golgi to endosome transport"/>
    <property type="evidence" value="ECO:0007669"/>
    <property type="project" value="TreeGrafter"/>
</dbReference>
<dbReference type="OrthoDB" id="542931at2759"/>
<dbReference type="EMBL" id="BDRX01000290">
    <property type="protein sequence ID" value="GBG00659.1"/>
    <property type="molecule type" value="Genomic_DNA"/>
</dbReference>
<evidence type="ECO:0000256" key="1">
    <source>
        <dbReference type="ARBA" id="ARBA00004653"/>
    </source>
</evidence>
<keyword evidence="8 10" id="KW-0472">Membrane</keyword>
<evidence type="ECO:0000313" key="12">
    <source>
        <dbReference type="Proteomes" id="UP000247498"/>
    </source>
</evidence>
<evidence type="ECO:0000313" key="11">
    <source>
        <dbReference type="EMBL" id="GBG00659.1"/>
    </source>
</evidence>
<evidence type="ECO:0000256" key="4">
    <source>
        <dbReference type="ARBA" id="ARBA00022692"/>
    </source>
</evidence>
<dbReference type="GO" id="GO:0043001">
    <property type="term" value="P:Golgi to plasma membrane protein transport"/>
    <property type="evidence" value="ECO:0007669"/>
    <property type="project" value="TreeGrafter"/>
</dbReference>
<dbReference type="PANTHER" id="PTHR12952:SF0">
    <property type="entry name" value="PROTEIN SYS1 HOMOLOG"/>
    <property type="match status" value="1"/>
</dbReference>
<feature type="region of interest" description="Disordered" evidence="9">
    <location>
        <begin position="129"/>
        <end position="188"/>
    </location>
</feature>
<sequence length="188" mass="18887">MAWVVERAKKCLDFTATCYIWHIVFCAVHSGFPRTLTWWGVNFAGFIATALAGEWLCVRRELQDIPLVSRISANPVRKGSGMPAMPVPTEDPDGGPVRPRIRSSVLMQQRPAAAAAAAVQMGALGAGPGPGGGGGGGGGAAGGGREATGGGLPAGPRAPAAAAVAQRQPGARPASAGLGPAVVANEMV</sequence>
<proteinExistence type="inferred from homology"/>
<comment type="similarity">
    <text evidence="2">Belongs to the SYS1 family.</text>
</comment>
<evidence type="ECO:0000256" key="5">
    <source>
        <dbReference type="ARBA" id="ARBA00022927"/>
    </source>
</evidence>
<evidence type="ECO:0000256" key="6">
    <source>
        <dbReference type="ARBA" id="ARBA00022989"/>
    </source>
</evidence>
<organism evidence="11 12">
    <name type="scientific">Raphidocelis subcapitata</name>
    <dbReference type="NCBI Taxonomy" id="307507"/>
    <lineage>
        <taxon>Eukaryota</taxon>
        <taxon>Viridiplantae</taxon>
        <taxon>Chlorophyta</taxon>
        <taxon>core chlorophytes</taxon>
        <taxon>Chlorophyceae</taxon>
        <taxon>CS clade</taxon>
        <taxon>Sphaeropleales</taxon>
        <taxon>Selenastraceae</taxon>
        <taxon>Raphidocelis</taxon>
    </lineage>
</organism>
<keyword evidence="5" id="KW-0653">Protein transport</keyword>
<keyword evidence="3" id="KW-0813">Transport</keyword>
<dbReference type="GO" id="GO:0005829">
    <property type="term" value="C:cytosol"/>
    <property type="evidence" value="ECO:0007669"/>
    <property type="project" value="GOC"/>
</dbReference>
<feature type="transmembrane region" description="Helical" evidence="10">
    <location>
        <begin position="38"/>
        <end position="58"/>
    </location>
</feature>